<keyword evidence="3" id="KW-1185">Reference proteome</keyword>
<name>A0AA88RZI1_9ASTE</name>
<gene>
    <name evidence="2" type="ORF">RJ640_025208</name>
</gene>
<feature type="region of interest" description="Disordered" evidence="1">
    <location>
        <begin position="222"/>
        <end position="241"/>
    </location>
</feature>
<sequence>MAVSDGGDELLKVLAAEIFAELALGDLGEELAALDELHDEIDFGFGGEDFEELDDVGVTQAAHDGYLALDVGHQARADDLLLVDNFDGDAKAGLDVPGVVDLGEGAAAEEPAQFVLAEHGVFRRRCWRGRRIMFGPWHRERCRDRTRILYLDILFRVPPNCNGSVLTINMITATYYILIGQILILDFLLTEQEENACMRVLCTTVDRLWELVRDIWPEKGRRHGDHMGQRQSSTNKVLQMPTPTPNLLGATAYRNLCLQFKLTPMSVQQLQNPQTYKVKKRASKNISKLLYFVQSMPKDESMGDTIVNKIDSRVKVMSSYENRKENQG</sequence>
<evidence type="ECO:0000313" key="2">
    <source>
        <dbReference type="EMBL" id="KAK2992705.1"/>
    </source>
</evidence>
<reference evidence="2" key="1">
    <citation type="submission" date="2022-12" db="EMBL/GenBank/DDBJ databases">
        <title>Draft genome assemblies for two species of Escallonia (Escalloniales).</title>
        <authorList>
            <person name="Chanderbali A."/>
            <person name="Dervinis C."/>
            <person name="Anghel I."/>
            <person name="Soltis D."/>
            <person name="Soltis P."/>
            <person name="Zapata F."/>
        </authorList>
    </citation>
    <scope>NUCLEOTIDE SEQUENCE</scope>
    <source>
        <strain evidence="2">UCBG92.1500</strain>
        <tissue evidence="2">Leaf</tissue>
    </source>
</reference>
<accession>A0AA88RZI1</accession>
<proteinExistence type="predicted"/>
<evidence type="ECO:0000313" key="3">
    <source>
        <dbReference type="Proteomes" id="UP001187471"/>
    </source>
</evidence>
<dbReference type="AlphaFoldDB" id="A0AA88RZI1"/>
<comment type="caution">
    <text evidence="2">The sequence shown here is derived from an EMBL/GenBank/DDBJ whole genome shotgun (WGS) entry which is preliminary data.</text>
</comment>
<protein>
    <submittedName>
        <fullName evidence="2">Uncharacterized protein</fullName>
    </submittedName>
</protein>
<dbReference type="Proteomes" id="UP001187471">
    <property type="component" value="Unassembled WGS sequence"/>
</dbReference>
<evidence type="ECO:0000256" key="1">
    <source>
        <dbReference type="SAM" id="MobiDB-lite"/>
    </source>
</evidence>
<dbReference type="EMBL" id="JAVXUO010000387">
    <property type="protein sequence ID" value="KAK2992705.1"/>
    <property type="molecule type" value="Genomic_DNA"/>
</dbReference>
<organism evidence="2 3">
    <name type="scientific">Escallonia rubra</name>
    <dbReference type="NCBI Taxonomy" id="112253"/>
    <lineage>
        <taxon>Eukaryota</taxon>
        <taxon>Viridiplantae</taxon>
        <taxon>Streptophyta</taxon>
        <taxon>Embryophyta</taxon>
        <taxon>Tracheophyta</taxon>
        <taxon>Spermatophyta</taxon>
        <taxon>Magnoliopsida</taxon>
        <taxon>eudicotyledons</taxon>
        <taxon>Gunneridae</taxon>
        <taxon>Pentapetalae</taxon>
        <taxon>asterids</taxon>
        <taxon>campanulids</taxon>
        <taxon>Escalloniales</taxon>
        <taxon>Escalloniaceae</taxon>
        <taxon>Escallonia</taxon>
    </lineage>
</organism>